<evidence type="ECO:0000256" key="7">
    <source>
        <dbReference type="PIRSR" id="PIRSR001092-1"/>
    </source>
</evidence>
<dbReference type="InterPro" id="IPR016286">
    <property type="entry name" value="FUC_metazoa-typ"/>
</dbReference>
<name>A0A1M7FCT0_9BACT</name>
<comment type="similarity">
    <text evidence="2">Belongs to the glycosyl hydrolase 29 family.</text>
</comment>
<dbReference type="InterPro" id="IPR000933">
    <property type="entry name" value="Glyco_hydro_29"/>
</dbReference>
<sequence length="447" mass="52196">MKKITLGFLTLLLLLVGQLQAQQKLTNETDAQKEQRMAWWLNDRFGMFIHWGLYSLPARHEWVKSRERITDSAYQKYFDNFNPDLYNPREWARMAKAAGMKYAVLTTKHHEGFCLFDSKFTDYKSTNTAIKKDLVKEWVEAFRAEGLKIGFYYSLIDWHHPDFTIDQHHPQRPNNPADYEKLNKGRDMAKYRTYLHNQVKELMTNYGKIDILWLDFSYPGEHGKGHEDWDSKNLLAMVRKLQPGILVDDRLDLNNYDDGFDFVTPEQYKVSEWPMRNGKRVHWETCQTFSGSWGYYRDETSWKDNKQLLVLLIESVSKGGNLLLNVGPTSRGLFDYRANKALNGMGDWMTVNSRAIYGCTQAPAEFKTPDNCLLTYNPTTKRLYVHLLDYPLQRFDLPGMKGKIKYAQFLHDGSEIKMRATDKGDVAMELPVLKPNVEIPVIELVLQ</sequence>
<evidence type="ECO:0000256" key="6">
    <source>
        <dbReference type="ARBA" id="ARBA00023295"/>
    </source>
</evidence>
<dbReference type="GO" id="GO:0004560">
    <property type="term" value="F:alpha-L-fucosidase activity"/>
    <property type="evidence" value="ECO:0007669"/>
    <property type="project" value="InterPro"/>
</dbReference>
<evidence type="ECO:0000313" key="11">
    <source>
        <dbReference type="Proteomes" id="UP000184420"/>
    </source>
</evidence>
<feature type="chain" id="PRO_5012952120" description="alpha-L-fucosidase" evidence="8">
    <location>
        <begin position="22"/>
        <end position="447"/>
    </location>
</feature>
<protein>
    <recommendedName>
        <fullName evidence="3">alpha-L-fucosidase</fullName>
        <ecNumber evidence="3">3.2.1.51</ecNumber>
    </recommendedName>
</protein>
<dbReference type="OrthoDB" id="107551at2"/>
<dbReference type="Gene3D" id="3.20.20.80">
    <property type="entry name" value="Glycosidases"/>
    <property type="match status" value="1"/>
</dbReference>
<dbReference type="InterPro" id="IPR017853">
    <property type="entry name" value="GH"/>
</dbReference>
<keyword evidence="11" id="KW-1185">Reference proteome</keyword>
<accession>A0A1M7FCT0</accession>
<proteinExistence type="inferred from homology"/>
<organism evidence="10 11">
    <name type="scientific">Chitinophaga jiangningensis</name>
    <dbReference type="NCBI Taxonomy" id="1419482"/>
    <lineage>
        <taxon>Bacteria</taxon>
        <taxon>Pseudomonadati</taxon>
        <taxon>Bacteroidota</taxon>
        <taxon>Chitinophagia</taxon>
        <taxon>Chitinophagales</taxon>
        <taxon>Chitinophagaceae</taxon>
        <taxon>Chitinophaga</taxon>
    </lineage>
</organism>
<dbReference type="EC" id="3.2.1.51" evidence="3"/>
<feature type="domain" description="Glycoside hydrolase family 29 N-terminal" evidence="9">
    <location>
        <begin position="18"/>
        <end position="353"/>
    </location>
</feature>
<dbReference type="STRING" id="1419482.SAMN05444266_10687"/>
<dbReference type="PANTHER" id="PTHR10030:SF37">
    <property type="entry name" value="ALPHA-L-FUCOSIDASE-RELATED"/>
    <property type="match status" value="1"/>
</dbReference>
<dbReference type="GO" id="GO:0016139">
    <property type="term" value="P:glycoside catabolic process"/>
    <property type="evidence" value="ECO:0007669"/>
    <property type="project" value="TreeGrafter"/>
</dbReference>
<dbReference type="SMART" id="SM00812">
    <property type="entry name" value="Alpha_L_fucos"/>
    <property type="match status" value="1"/>
</dbReference>
<dbReference type="EMBL" id="FRBL01000006">
    <property type="protein sequence ID" value="SHM01755.1"/>
    <property type="molecule type" value="Genomic_DNA"/>
</dbReference>
<dbReference type="SUPFAM" id="SSF51445">
    <property type="entry name" value="(Trans)glycosidases"/>
    <property type="match status" value="1"/>
</dbReference>
<evidence type="ECO:0000313" key="10">
    <source>
        <dbReference type="EMBL" id="SHM01755.1"/>
    </source>
</evidence>
<evidence type="ECO:0000256" key="4">
    <source>
        <dbReference type="ARBA" id="ARBA00022729"/>
    </source>
</evidence>
<evidence type="ECO:0000256" key="2">
    <source>
        <dbReference type="ARBA" id="ARBA00007951"/>
    </source>
</evidence>
<feature type="signal peptide" evidence="8">
    <location>
        <begin position="1"/>
        <end position="21"/>
    </location>
</feature>
<dbReference type="PANTHER" id="PTHR10030">
    <property type="entry name" value="ALPHA-L-FUCOSIDASE"/>
    <property type="match status" value="1"/>
</dbReference>
<dbReference type="Pfam" id="PF01120">
    <property type="entry name" value="Alpha_L_fucos"/>
    <property type="match status" value="1"/>
</dbReference>
<evidence type="ECO:0000256" key="3">
    <source>
        <dbReference type="ARBA" id="ARBA00012662"/>
    </source>
</evidence>
<keyword evidence="6" id="KW-0326">Glycosidase</keyword>
<comment type="function">
    <text evidence="1">Alpha-L-fucosidase is responsible for hydrolyzing the alpha-1,6-linked fucose joined to the reducing-end N-acetylglucosamine of the carbohydrate moieties of glycoproteins.</text>
</comment>
<evidence type="ECO:0000256" key="1">
    <source>
        <dbReference type="ARBA" id="ARBA00004071"/>
    </source>
</evidence>
<keyword evidence="5" id="KW-0378">Hydrolase</keyword>
<reference evidence="10 11" key="1">
    <citation type="submission" date="2016-11" db="EMBL/GenBank/DDBJ databases">
        <authorList>
            <person name="Jaros S."/>
            <person name="Januszkiewicz K."/>
            <person name="Wedrychowicz H."/>
        </authorList>
    </citation>
    <scope>NUCLEOTIDE SEQUENCE [LARGE SCALE GENOMIC DNA]</scope>
    <source>
        <strain evidence="10 11">DSM 27406</strain>
    </source>
</reference>
<evidence type="ECO:0000256" key="8">
    <source>
        <dbReference type="SAM" id="SignalP"/>
    </source>
</evidence>
<evidence type="ECO:0000256" key="5">
    <source>
        <dbReference type="ARBA" id="ARBA00022801"/>
    </source>
</evidence>
<dbReference type="RefSeq" id="WP_073083818.1">
    <property type="nucleotide sequence ID" value="NZ_FRBL01000006.1"/>
</dbReference>
<gene>
    <name evidence="10" type="ORF">SAMN05444266_10687</name>
</gene>
<dbReference type="GO" id="GO:0006004">
    <property type="term" value="P:fucose metabolic process"/>
    <property type="evidence" value="ECO:0007669"/>
    <property type="project" value="InterPro"/>
</dbReference>
<dbReference type="AlphaFoldDB" id="A0A1M7FCT0"/>
<keyword evidence="4 8" id="KW-0732">Signal</keyword>
<dbReference type="InterPro" id="IPR057739">
    <property type="entry name" value="Glyco_hydro_29_N"/>
</dbReference>
<dbReference type="Proteomes" id="UP000184420">
    <property type="component" value="Unassembled WGS sequence"/>
</dbReference>
<dbReference type="PIRSF" id="PIRSF001092">
    <property type="entry name" value="Alpha-L-fucosidase"/>
    <property type="match status" value="1"/>
</dbReference>
<dbReference type="PRINTS" id="PR00741">
    <property type="entry name" value="GLHYDRLASE29"/>
</dbReference>
<feature type="site" description="May be important for catalysis" evidence="7">
    <location>
        <position position="286"/>
    </location>
</feature>
<evidence type="ECO:0000259" key="9">
    <source>
        <dbReference type="Pfam" id="PF01120"/>
    </source>
</evidence>
<dbReference type="GO" id="GO:0005764">
    <property type="term" value="C:lysosome"/>
    <property type="evidence" value="ECO:0007669"/>
    <property type="project" value="TreeGrafter"/>
</dbReference>